<protein>
    <submittedName>
        <fullName evidence="7">Stage V sporulation protein B</fullName>
    </submittedName>
</protein>
<organism evidence="7 8">
    <name type="scientific">Eubacterium plexicaudatum ASF492</name>
    <dbReference type="NCBI Taxonomy" id="1235802"/>
    <lineage>
        <taxon>Bacteria</taxon>
        <taxon>Bacillati</taxon>
        <taxon>Bacillota</taxon>
        <taxon>Clostridia</taxon>
        <taxon>Eubacteriales</taxon>
        <taxon>Eubacteriaceae</taxon>
        <taxon>Eubacterium</taxon>
    </lineage>
</organism>
<dbReference type="AlphaFoldDB" id="N2AN70"/>
<dbReference type="HOGENOM" id="CLU_022017_2_2_9"/>
<sequence>MSNLSNLKKYAGHPVLLGTALLTATGLASRIIGFFYRIFLSHTIGAQGVGIYQLIFPVFALGIAFCGAGIQTAVSKYTAEAAGAGRCPQTYLYAGLMLSVSLSVLFTLLIYTGSDAIATVILDEPRCAALLRIVSLSLPLAAIHSCINGYYYGLQKTGVPSVSQLLEQICRVLCVYLIYRICESQGRTVTAAMAVWGIVLGELAGALFSLTVVRFVKCTERLSACLHQIVIFSIPLTTNRVLINLINSTEAILIPICLKAYGYSNEDALSIFGILTGMAMPMILFPSVLTNSVSVMLLPSISQAKAQKNQTLIHRTIRRTIESCLVLGFASTLFFLLTYSYIGQYLFANSLAGVYVRTLSFICPFMFLSTTLNSILHGLGHPTATLMLNLSSCLLRIAVIWFFVPVYGIRAYLYGMLASQMLSALCAILLLNRSKDL</sequence>
<dbReference type="PIRSF" id="PIRSF038958">
    <property type="entry name" value="PG_synth_SpoVB"/>
    <property type="match status" value="1"/>
</dbReference>
<keyword evidence="8" id="KW-1185">Reference proteome</keyword>
<evidence type="ECO:0000313" key="8">
    <source>
        <dbReference type="Proteomes" id="UP000012589"/>
    </source>
</evidence>
<feature type="transmembrane region" description="Helical" evidence="6">
    <location>
        <begin position="51"/>
        <end position="70"/>
    </location>
</feature>
<reference evidence="7 8" key="1">
    <citation type="journal article" date="2014" name="Genome Announc.">
        <title>Draft genome sequences of the altered schaedler flora, a defined bacterial community from gnotobiotic mice.</title>
        <authorList>
            <person name="Wannemuehler M.J."/>
            <person name="Overstreet A.M."/>
            <person name="Ward D.V."/>
            <person name="Phillips G.J."/>
        </authorList>
    </citation>
    <scope>NUCLEOTIDE SEQUENCE [LARGE SCALE GENOMIC DNA]</scope>
    <source>
        <strain evidence="7 8">ASF492</strain>
    </source>
</reference>
<proteinExistence type="predicted"/>
<feature type="transmembrane region" description="Helical" evidence="6">
    <location>
        <begin position="90"/>
        <end position="112"/>
    </location>
</feature>
<keyword evidence="5 6" id="KW-0472">Membrane</keyword>
<feature type="transmembrane region" description="Helical" evidence="6">
    <location>
        <begin position="320"/>
        <end position="342"/>
    </location>
</feature>
<evidence type="ECO:0000256" key="3">
    <source>
        <dbReference type="ARBA" id="ARBA00022692"/>
    </source>
</evidence>
<comment type="subcellular location">
    <subcellularLocation>
        <location evidence="1">Cell membrane</location>
        <topology evidence="1">Multi-pass membrane protein</topology>
    </subcellularLocation>
</comment>
<comment type="caution">
    <text evidence="7">The sequence shown here is derived from an EMBL/GenBank/DDBJ whole genome shotgun (WGS) entry which is preliminary data.</text>
</comment>
<dbReference type="InterPro" id="IPR024923">
    <property type="entry name" value="PG_synth_SpoVB"/>
</dbReference>
<dbReference type="PATRIC" id="fig|1235802.3.peg.2205"/>
<evidence type="ECO:0000256" key="5">
    <source>
        <dbReference type="ARBA" id="ARBA00023136"/>
    </source>
</evidence>
<keyword evidence="2" id="KW-1003">Cell membrane</keyword>
<feature type="transmembrane region" description="Helical" evidence="6">
    <location>
        <begin position="194"/>
        <end position="216"/>
    </location>
</feature>
<dbReference type="PANTHER" id="PTHR30250:SF24">
    <property type="entry name" value="STAGE V SPORULATION PROTEIN B"/>
    <property type="match status" value="1"/>
</dbReference>
<evidence type="ECO:0000256" key="4">
    <source>
        <dbReference type="ARBA" id="ARBA00022989"/>
    </source>
</evidence>
<name>N2AN70_9FIRM</name>
<dbReference type="PANTHER" id="PTHR30250">
    <property type="entry name" value="PST FAMILY PREDICTED COLANIC ACID TRANSPORTER"/>
    <property type="match status" value="1"/>
</dbReference>
<dbReference type="CDD" id="cd13124">
    <property type="entry name" value="MATE_SpoVB_like"/>
    <property type="match status" value="1"/>
</dbReference>
<keyword evidence="3 6" id="KW-0812">Transmembrane</keyword>
<dbReference type="InterPro" id="IPR050833">
    <property type="entry name" value="Poly_Biosynth_Transport"/>
</dbReference>
<dbReference type="eggNOG" id="COG2244">
    <property type="taxonomic scope" value="Bacteria"/>
</dbReference>
<feature type="transmembrane region" description="Helical" evidence="6">
    <location>
        <begin position="271"/>
        <end position="299"/>
    </location>
</feature>
<dbReference type="GO" id="GO:0005886">
    <property type="term" value="C:plasma membrane"/>
    <property type="evidence" value="ECO:0007669"/>
    <property type="project" value="UniProtKB-SubCell"/>
</dbReference>
<gene>
    <name evidence="7" type="ORF">C823_02074</name>
</gene>
<evidence type="ECO:0000313" key="7">
    <source>
        <dbReference type="EMBL" id="EMZ27933.1"/>
    </source>
</evidence>
<feature type="transmembrane region" description="Helical" evidence="6">
    <location>
        <begin position="15"/>
        <end position="39"/>
    </location>
</feature>
<feature type="transmembrane region" description="Helical" evidence="6">
    <location>
        <begin position="388"/>
        <end position="406"/>
    </location>
</feature>
<dbReference type="Pfam" id="PF01943">
    <property type="entry name" value="Polysacc_synt"/>
    <property type="match status" value="1"/>
</dbReference>
<dbReference type="STRING" id="1235802.C823_02074"/>
<dbReference type="Proteomes" id="UP000012589">
    <property type="component" value="Unassembled WGS sequence"/>
</dbReference>
<dbReference type="EMBL" id="AQFT01000066">
    <property type="protein sequence ID" value="EMZ27933.1"/>
    <property type="molecule type" value="Genomic_DNA"/>
</dbReference>
<evidence type="ECO:0000256" key="2">
    <source>
        <dbReference type="ARBA" id="ARBA00022475"/>
    </source>
</evidence>
<evidence type="ECO:0000256" key="6">
    <source>
        <dbReference type="SAM" id="Phobius"/>
    </source>
</evidence>
<evidence type="ECO:0000256" key="1">
    <source>
        <dbReference type="ARBA" id="ARBA00004651"/>
    </source>
</evidence>
<keyword evidence="4 6" id="KW-1133">Transmembrane helix</keyword>
<dbReference type="InterPro" id="IPR002797">
    <property type="entry name" value="Polysacc_synth"/>
</dbReference>
<accession>N2AN70</accession>
<feature type="transmembrane region" description="Helical" evidence="6">
    <location>
        <begin position="354"/>
        <end position="376"/>
    </location>
</feature>